<dbReference type="PANTHER" id="PTHR10520:SF12">
    <property type="entry name" value="TRIFUNCTIONAL PURINE BIOSYNTHETIC PROTEIN ADENOSINE-3"/>
    <property type="match status" value="1"/>
</dbReference>
<accession>A0AA35XEB1</accession>
<evidence type="ECO:0000256" key="3">
    <source>
        <dbReference type="ARBA" id="ARBA00010280"/>
    </source>
</evidence>
<dbReference type="HAMAP" id="MF_00741">
    <property type="entry name" value="AIRS"/>
    <property type="match status" value="1"/>
</dbReference>
<evidence type="ECO:0000256" key="5">
    <source>
        <dbReference type="ARBA" id="ARBA00020367"/>
    </source>
</evidence>
<keyword evidence="9" id="KW-0658">Purine biosynthesis</keyword>
<dbReference type="GO" id="GO:0004637">
    <property type="term" value="F:phosphoribosylamine-glycine ligase activity"/>
    <property type="evidence" value="ECO:0007669"/>
    <property type="project" value="TreeGrafter"/>
</dbReference>
<organism evidence="17 18">
    <name type="scientific">Geodia barretti</name>
    <name type="common">Barrett's horny sponge</name>
    <dbReference type="NCBI Taxonomy" id="519541"/>
    <lineage>
        <taxon>Eukaryota</taxon>
        <taxon>Metazoa</taxon>
        <taxon>Porifera</taxon>
        <taxon>Demospongiae</taxon>
        <taxon>Heteroscleromorpha</taxon>
        <taxon>Tetractinellida</taxon>
        <taxon>Astrophorina</taxon>
        <taxon>Geodiidae</taxon>
        <taxon>Geodia</taxon>
    </lineage>
</organism>
<dbReference type="FunFam" id="3.30.1330.10:FF:000001">
    <property type="entry name" value="Phosphoribosylformylglycinamidine cyclo-ligase"/>
    <property type="match status" value="1"/>
</dbReference>
<comment type="similarity">
    <text evidence="3">Belongs to the AIR synthase family.</text>
</comment>
<keyword evidence="8" id="KW-0547">Nucleotide-binding</keyword>
<evidence type="ECO:0000313" key="17">
    <source>
        <dbReference type="EMBL" id="CAI8048295.1"/>
    </source>
</evidence>
<dbReference type="InterPro" id="IPR004733">
    <property type="entry name" value="PurM_cligase"/>
</dbReference>
<keyword evidence="7" id="KW-0436">Ligase</keyword>
<dbReference type="NCBIfam" id="TIGR00878">
    <property type="entry name" value="purM"/>
    <property type="match status" value="1"/>
</dbReference>
<evidence type="ECO:0000256" key="11">
    <source>
        <dbReference type="ARBA" id="ARBA00031908"/>
    </source>
</evidence>
<dbReference type="CDD" id="cd02196">
    <property type="entry name" value="PurM"/>
    <property type="match status" value="1"/>
</dbReference>
<evidence type="ECO:0000259" key="16">
    <source>
        <dbReference type="Pfam" id="PF02769"/>
    </source>
</evidence>
<gene>
    <name evidence="17" type="ORF">GBAR_LOCUS26655</name>
</gene>
<evidence type="ECO:0000256" key="8">
    <source>
        <dbReference type="ARBA" id="ARBA00022741"/>
    </source>
</evidence>
<feature type="domain" description="PurM-like N-terminal" evidence="15">
    <location>
        <begin position="58"/>
        <end position="163"/>
    </location>
</feature>
<dbReference type="InterPro" id="IPR036676">
    <property type="entry name" value="PurM-like_C_sf"/>
</dbReference>
<evidence type="ECO:0000256" key="12">
    <source>
        <dbReference type="ARBA" id="ARBA00032931"/>
    </source>
</evidence>
<dbReference type="SUPFAM" id="SSF56042">
    <property type="entry name" value="PurM C-terminal domain-like"/>
    <property type="match status" value="1"/>
</dbReference>
<dbReference type="Gene3D" id="3.30.1330.10">
    <property type="entry name" value="PurM-like, N-terminal domain"/>
    <property type="match status" value="1"/>
</dbReference>
<dbReference type="GO" id="GO:0005524">
    <property type="term" value="F:ATP binding"/>
    <property type="evidence" value="ECO:0007669"/>
    <property type="project" value="UniProtKB-KW"/>
</dbReference>
<evidence type="ECO:0000256" key="9">
    <source>
        <dbReference type="ARBA" id="ARBA00022755"/>
    </source>
</evidence>
<evidence type="ECO:0000256" key="1">
    <source>
        <dbReference type="ARBA" id="ARBA00004496"/>
    </source>
</evidence>
<dbReference type="GO" id="GO:0004641">
    <property type="term" value="F:phosphoribosylformylglycinamidine cyclo-ligase activity"/>
    <property type="evidence" value="ECO:0007669"/>
    <property type="project" value="UniProtKB-EC"/>
</dbReference>
<dbReference type="Proteomes" id="UP001174909">
    <property type="component" value="Unassembled WGS sequence"/>
</dbReference>
<dbReference type="AlphaFoldDB" id="A0AA35XEB1"/>
<dbReference type="InterPro" id="IPR016188">
    <property type="entry name" value="PurM-like_N"/>
</dbReference>
<evidence type="ECO:0000256" key="14">
    <source>
        <dbReference type="ARBA" id="ARBA00049057"/>
    </source>
</evidence>
<evidence type="ECO:0000313" key="18">
    <source>
        <dbReference type="Proteomes" id="UP001174909"/>
    </source>
</evidence>
<dbReference type="GO" id="GO:0006189">
    <property type="term" value="P:'de novo' IMP biosynthetic process"/>
    <property type="evidence" value="ECO:0007669"/>
    <property type="project" value="InterPro"/>
</dbReference>
<keyword evidence="18" id="KW-1185">Reference proteome</keyword>
<evidence type="ECO:0000256" key="10">
    <source>
        <dbReference type="ARBA" id="ARBA00022840"/>
    </source>
</evidence>
<protein>
    <recommendedName>
        <fullName evidence="5">Phosphoribosylformylglycinamidine cyclo-ligase</fullName>
        <ecNumber evidence="4">6.3.3.1</ecNumber>
    </recommendedName>
    <alternativeName>
        <fullName evidence="12">AIR synthase</fullName>
    </alternativeName>
    <alternativeName>
        <fullName evidence="13">AIRS</fullName>
    </alternativeName>
    <alternativeName>
        <fullName evidence="11">Phosphoribosyl-aminoimidazole synthetase</fullName>
    </alternativeName>
</protein>
<dbReference type="Pfam" id="PF02769">
    <property type="entry name" value="AIRS_C"/>
    <property type="match status" value="1"/>
</dbReference>
<evidence type="ECO:0000256" key="4">
    <source>
        <dbReference type="ARBA" id="ARBA00013047"/>
    </source>
</evidence>
<dbReference type="Gene3D" id="3.90.650.10">
    <property type="entry name" value="PurM-like C-terminal domain"/>
    <property type="match status" value="1"/>
</dbReference>
<dbReference type="SUPFAM" id="SSF55326">
    <property type="entry name" value="PurM N-terminal domain-like"/>
    <property type="match status" value="1"/>
</dbReference>
<dbReference type="GO" id="GO:0005829">
    <property type="term" value="C:cytosol"/>
    <property type="evidence" value="ECO:0007669"/>
    <property type="project" value="TreeGrafter"/>
</dbReference>
<keyword evidence="6" id="KW-0963">Cytoplasm</keyword>
<feature type="domain" description="PurM-like C-terminal" evidence="16">
    <location>
        <begin position="176"/>
        <end position="340"/>
    </location>
</feature>
<sequence>MADKKPLTYADAGVSFEAESEAISRLKRLVQTTYRPEVLSDVGSFGGLFALKTYREPVLVSSTDGVGTKLKVAFKVGRHDTVGFDIVAHCGNDIVVQGAEPLFFLDYIGISKVAPAMIEEIVAGLASGCRKIGCALIGGEIAELSDIYTPGEYDLVGTIVGAVEKADVITGERITPGDQLIGLGSAGLHTNGFTLARRILFDRCNYSVDTYVRELSATVGEALLACHKSYVNSILSLRKVCDIKGLAHITGGGLSANVARILPDGCTAYIRNGTWEILPIFSFLQAKGDVEAAEMYRVFNMGIGMVVAVAPDAVDAALESLKASGESTYRIGEVIPGEKGVQGVPS</sequence>
<comment type="catalytic activity">
    <reaction evidence="14">
        <text>2-formamido-N(1)-(5-O-phospho-beta-D-ribosyl)acetamidine + ATP = 5-amino-1-(5-phospho-beta-D-ribosyl)imidazole + ADP + phosphate + H(+)</text>
        <dbReference type="Rhea" id="RHEA:23032"/>
        <dbReference type="ChEBI" id="CHEBI:15378"/>
        <dbReference type="ChEBI" id="CHEBI:30616"/>
        <dbReference type="ChEBI" id="CHEBI:43474"/>
        <dbReference type="ChEBI" id="CHEBI:137981"/>
        <dbReference type="ChEBI" id="CHEBI:147287"/>
        <dbReference type="ChEBI" id="CHEBI:456216"/>
        <dbReference type="EC" id="6.3.3.1"/>
    </reaction>
</comment>
<evidence type="ECO:0000256" key="2">
    <source>
        <dbReference type="ARBA" id="ARBA00004686"/>
    </source>
</evidence>
<comment type="caution">
    <text evidence="17">The sequence shown here is derived from an EMBL/GenBank/DDBJ whole genome shotgun (WGS) entry which is preliminary data.</text>
</comment>
<evidence type="ECO:0000256" key="6">
    <source>
        <dbReference type="ARBA" id="ARBA00022490"/>
    </source>
</evidence>
<evidence type="ECO:0000259" key="15">
    <source>
        <dbReference type="Pfam" id="PF00586"/>
    </source>
</evidence>
<name>A0AA35XEB1_GEOBA</name>
<evidence type="ECO:0000256" key="7">
    <source>
        <dbReference type="ARBA" id="ARBA00022598"/>
    </source>
</evidence>
<evidence type="ECO:0000256" key="13">
    <source>
        <dbReference type="ARBA" id="ARBA00033093"/>
    </source>
</evidence>
<dbReference type="InterPro" id="IPR010918">
    <property type="entry name" value="PurM-like_C_dom"/>
</dbReference>
<keyword evidence="10" id="KW-0067">ATP-binding</keyword>
<dbReference type="InterPro" id="IPR036921">
    <property type="entry name" value="PurM-like_N_sf"/>
</dbReference>
<proteinExistence type="inferred from homology"/>
<dbReference type="EC" id="6.3.3.1" evidence="4"/>
<dbReference type="Pfam" id="PF00586">
    <property type="entry name" value="AIRS"/>
    <property type="match status" value="1"/>
</dbReference>
<dbReference type="PANTHER" id="PTHR10520">
    <property type="entry name" value="TRIFUNCTIONAL PURINE BIOSYNTHETIC PROTEIN ADENOSINE-3-RELATED"/>
    <property type="match status" value="1"/>
</dbReference>
<comment type="pathway">
    <text evidence="2">Purine metabolism; IMP biosynthesis via de novo pathway; 5-amino-1-(5-phospho-D-ribosyl)imidazole from N(2)-formyl-N(1)-(5-phospho-D-ribosyl)glycinamide: step 2/2.</text>
</comment>
<dbReference type="GO" id="GO:0046084">
    <property type="term" value="P:adenine biosynthetic process"/>
    <property type="evidence" value="ECO:0007669"/>
    <property type="project" value="TreeGrafter"/>
</dbReference>
<reference evidence="17" key="1">
    <citation type="submission" date="2023-03" db="EMBL/GenBank/DDBJ databases">
        <authorList>
            <person name="Steffen K."/>
            <person name="Cardenas P."/>
        </authorList>
    </citation>
    <scope>NUCLEOTIDE SEQUENCE</scope>
</reference>
<dbReference type="EMBL" id="CASHTH010003719">
    <property type="protein sequence ID" value="CAI8048295.1"/>
    <property type="molecule type" value="Genomic_DNA"/>
</dbReference>
<comment type="subcellular location">
    <subcellularLocation>
        <location evidence="1">Cytoplasm</location>
    </subcellularLocation>
</comment>
<dbReference type="FunFam" id="3.90.650.10:FF:000011">
    <property type="entry name" value="Phosphoribosylformylglycinamidine cyclo-ligase"/>
    <property type="match status" value="1"/>
</dbReference>